<feature type="chain" id="PRO_5003558790" evidence="4">
    <location>
        <begin position="23"/>
        <end position="817"/>
    </location>
</feature>
<keyword evidence="3" id="KW-0998">Cell outer membrane</keyword>
<gene>
    <name evidence="6" type="ORF">Mucpa_5282</name>
</gene>
<evidence type="ECO:0000256" key="2">
    <source>
        <dbReference type="ARBA" id="ARBA00023136"/>
    </source>
</evidence>
<dbReference type="eggNOG" id="COG1629">
    <property type="taxonomic scope" value="Bacteria"/>
</dbReference>
<keyword evidence="4" id="KW-0732">Signal</keyword>
<dbReference type="AlphaFoldDB" id="H1Y5K5"/>
<keyword evidence="7" id="KW-1185">Reference proteome</keyword>
<evidence type="ECO:0000313" key="7">
    <source>
        <dbReference type="Proteomes" id="UP000002774"/>
    </source>
</evidence>
<dbReference type="Gene3D" id="2.170.130.10">
    <property type="entry name" value="TonB-dependent receptor, plug domain"/>
    <property type="match status" value="1"/>
</dbReference>
<organism evidence="6 7">
    <name type="scientific">Mucilaginibacter paludis DSM 18603</name>
    <dbReference type="NCBI Taxonomy" id="714943"/>
    <lineage>
        <taxon>Bacteria</taxon>
        <taxon>Pseudomonadati</taxon>
        <taxon>Bacteroidota</taxon>
        <taxon>Sphingobacteriia</taxon>
        <taxon>Sphingobacteriales</taxon>
        <taxon>Sphingobacteriaceae</taxon>
        <taxon>Mucilaginibacter</taxon>
    </lineage>
</organism>
<dbReference type="InterPro" id="IPR037066">
    <property type="entry name" value="Plug_dom_sf"/>
</dbReference>
<dbReference type="SUPFAM" id="SSF56935">
    <property type="entry name" value="Porins"/>
    <property type="match status" value="1"/>
</dbReference>
<accession>H1Y5K5</accession>
<keyword evidence="6" id="KW-0675">Receptor</keyword>
<dbReference type="InterPro" id="IPR008969">
    <property type="entry name" value="CarboxyPept-like_regulatory"/>
</dbReference>
<protein>
    <submittedName>
        <fullName evidence="6">TonB-dependent receptor plug</fullName>
    </submittedName>
</protein>
<feature type="domain" description="Outer membrane protein beta-barrel" evidence="5">
    <location>
        <begin position="384"/>
        <end position="791"/>
    </location>
</feature>
<feature type="signal peptide" evidence="4">
    <location>
        <begin position="1"/>
        <end position="22"/>
    </location>
</feature>
<sequence length="817" mass="91066">MKILTLVLLTIWTCFAPAFAFAQQPGAKITGLILDEQHKPIDGATVILLNVKDSVTVKTLLTNADGSFYFDRIMDGNYRVMVSMLGYRSYRGGPISISKGQSVQLPAFLLTPVNTSLKQVDITTQKAFVEQKIDRTVVNVNALISNTGSNALEALEQSPGVIVDASGNITFKGKTGVMVLIDDKPTYLSGENLVNYLKSIPASQLDQIELMPNPPAKYDASGNAGVINIKTKKSKEKGFNGSISASVGKAAYWRTLESVNLNYHTEKINLLANIGYGIQQGYRQLDLTRNYFDGAGNLTSRYTEQAFFHPVTYNPNLKFGMDYYLSPKNTIGFVLTGMYSTGHNFTPVNSILSDNTGRTDSVIAASNSTKSKFNNIGINLNYSHDFASKGEQLNFNLDYLNYNSGRQQAFFNTSYNSAGIIGNTQNITADLPANINIYSAKADYANPLKGKAKLETGLKSSYVNTDNSADYFNVVNNVSTIDNNNTNHFIYQENINAAYLNLSKESKRFSAQIGLRLENTNVAGHQLGNARSADSSFSQHYTNLFPTAYAQYKLDTAGSHSLNFSYGKRIDRPYYQDLNPFVTIIDKYSQFEGNPFLKPQFASEYELKYSYKSVFSIGIDYNQVRDYQVEYDMQRGDIFLATSMNLGKRIHYALEVYLALSPAKWWSFSLNTELDQNYFQGQLVSSQIDSRTTYFYLNDVNQFNLSHGWNAELNIFYLSPSKDAQFTHIHRQQVNPGISKKILHNKGTIKLSARDVLRGNFSAGNITNIPNVTATYHNDNANRSLTLGFTYNFGTTGKTGKKREIGSADSEQNRVRN</sequence>
<dbReference type="RefSeq" id="WP_008510512.1">
    <property type="nucleotide sequence ID" value="NZ_CM001403.1"/>
</dbReference>
<comment type="subcellular location">
    <subcellularLocation>
        <location evidence="1">Cell outer membrane</location>
    </subcellularLocation>
</comment>
<dbReference type="PANTHER" id="PTHR40980">
    <property type="entry name" value="PLUG DOMAIN-CONTAINING PROTEIN"/>
    <property type="match status" value="1"/>
</dbReference>
<dbReference type="SUPFAM" id="SSF49464">
    <property type="entry name" value="Carboxypeptidase regulatory domain-like"/>
    <property type="match status" value="1"/>
</dbReference>
<keyword evidence="2" id="KW-0472">Membrane</keyword>
<dbReference type="HOGENOM" id="CLU_017617_1_0_10"/>
<name>H1Y5K5_9SPHI</name>
<dbReference type="STRING" id="714943.Mucpa_5282"/>
<evidence type="ECO:0000259" key="5">
    <source>
        <dbReference type="Pfam" id="PF14905"/>
    </source>
</evidence>
<dbReference type="GO" id="GO:0009279">
    <property type="term" value="C:cell outer membrane"/>
    <property type="evidence" value="ECO:0007669"/>
    <property type="project" value="UniProtKB-SubCell"/>
</dbReference>
<evidence type="ECO:0000313" key="6">
    <source>
        <dbReference type="EMBL" id="EHQ29357.1"/>
    </source>
</evidence>
<evidence type="ECO:0000256" key="3">
    <source>
        <dbReference type="ARBA" id="ARBA00023237"/>
    </source>
</evidence>
<dbReference type="InterPro" id="IPR036942">
    <property type="entry name" value="Beta-barrel_TonB_sf"/>
</dbReference>
<dbReference type="Proteomes" id="UP000002774">
    <property type="component" value="Chromosome"/>
</dbReference>
<dbReference type="InterPro" id="IPR041700">
    <property type="entry name" value="OMP_b-brl_3"/>
</dbReference>
<dbReference type="PANTHER" id="PTHR40980:SF4">
    <property type="entry name" value="TONB-DEPENDENT RECEPTOR-LIKE BETA-BARREL DOMAIN-CONTAINING PROTEIN"/>
    <property type="match status" value="1"/>
</dbReference>
<dbReference type="Pfam" id="PF13620">
    <property type="entry name" value="CarboxypepD_reg"/>
    <property type="match status" value="1"/>
</dbReference>
<reference evidence="6" key="1">
    <citation type="submission" date="2011-09" db="EMBL/GenBank/DDBJ databases">
        <title>The permanent draft genome of Mucilaginibacter paludis DSM 18603.</title>
        <authorList>
            <consortium name="US DOE Joint Genome Institute (JGI-PGF)"/>
            <person name="Lucas S."/>
            <person name="Han J."/>
            <person name="Lapidus A."/>
            <person name="Bruce D."/>
            <person name="Goodwin L."/>
            <person name="Pitluck S."/>
            <person name="Peters L."/>
            <person name="Kyrpides N."/>
            <person name="Mavromatis K."/>
            <person name="Ivanova N."/>
            <person name="Mikhailova N."/>
            <person name="Held B."/>
            <person name="Detter J.C."/>
            <person name="Tapia R."/>
            <person name="Han C."/>
            <person name="Land M."/>
            <person name="Hauser L."/>
            <person name="Markowitz V."/>
            <person name="Cheng J.-F."/>
            <person name="Hugenholtz P."/>
            <person name="Woyke T."/>
            <person name="Wu D."/>
            <person name="Tindall B."/>
            <person name="Brambilla E."/>
            <person name="Klenk H.-P."/>
            <person name="Eisen J.A."/>
        </authorList>
    </citation>
    <scope>NUCLEOTIDE SEQUENCE [LARGE SCALE GENOMIC DNA]</scope>
    <source>
        <strain evidence="6">DSM 18603</strain>
    </source>
</reference>
<dbReference type="EMBL" id="CM001403">
    <property type="protein sequence ID" value="EHQ29357.1"/>
    <property type="molecule type" value="Genomic_DNA"/>
</dbReference>
<proteinExistence type="predicted"/>
<dbReference type="OrthoDB" id="606851at2"/>
<evidence type="ECO:0000256" key="1">
    <source>
        <dbReference type="ARBA" id="ARBA00004442"/>
    </source>
</evidence>
<evidence type="ECO:0000256" key="4">
    <source>
        <dbReference type="SAM" id="SignalP"/>
    </source>
</evidence>
<dbReference type="Pfam" id="PF14905">
    <property type="entry name" value="OMP_b-brl_3"/>
    <property type="match status" value="1"/>
</dbReference>
<dbReference type="Gene3D" id="2.60.40.1120">
    <property type="entry name" value="Carboxypeptidase-like, regulatory domain"/>
    <property type="match status" value="1"/>
</dbReference>
<dbReference type="Gene3D" id="2.40.170.20">
    <property type="entry name" value="TonB-dependent receptor, beta-barrel domain"/>
    <property type="match status" value="1"/>
</dbReference>